<accession>A0ABV0ZMP5</accession>
<evidence type="ECO:0000313" key="2">
    <source>
        <dbReference type="Proteomes" id="UP001469553"/>
    </source>
</evidence>
<dbReference type="Proteomes" id="UP001469553">
    <property type="component" value="Unassembled WGS sequence"/>
</dbReference>
<dbReference type="EMBL" id="JAHRIP010066813">
    <property type="protein sequence ID" value="MEQ2307072.1"/>
    <property type="molecule type" value="Genomic_DNA"/>
</dbReference>
<feature type="non-terminal residue" evidence="1">
    <location>
        <position position="1"/>
    </location>
</feature>
<comment type="caution">
    <text evidence="1">The sequence shown here is derived from an EMBL/GenBank/DDBJ whole genome shotgun (WGS) entry which is preliminary data.</text>
</comment>
<protein>
    <submittedName>
        <fullName evidence="1">Uncharacterized protein</fullName>
    </submittedName>
</protein>
<gene>
    <name evidence="1" type="ORF">AMECASPLE_014433</name>
</gene>
<reference evidence="1 2" key="1">
    <citation type="submission" date="2021-06" db="EMBL/GenBank/DDBJ databases">
        <authorList>
            <person name="Palmer J.M."/>
        </authorList>
    </citation>
    <scope>NUCLEOTIDE SEQUENCE [LARGE SCALE GENOMIC DNA]</scope>
    <source>
        <strain evidence="1 2">AS_MEX2019</strain>
        <tissue evidence="1">Muscle</tissue>
    </source>
</reference>
<evidence type="ECO:0000313" key="1">
    <source>
        <dbReference type="EMBL" id="MEQ2307072.1"/>
    </source>
</evidence>
<keyword evidence="2" id="KW-1185">Reference proteome</keyword>
<sequence>AVQSLLSIGSKQGHGAGAYIQHAMVKRQLEQVASPSQRSPDTSQKRTTKFSFLLLC</sequence>
<organism evidence="1 2">
    <name type="scientific">Ameca splendens</name>
    <dbReference type="NCBI Taxonomy" id="208324"/>
    <lineage>
        <taxon>Eukaryota</taxon>
        <taxon>Metazoa</taxon>
        <taxon>Chordata</taxon>
        <taxon>Craniata</taxon>
        <taxon>Vertebrata</taxon>
        <taxon>Euteleostomi</taxon>
        <taxon>Actinopterygii</taxon>
        <taxon>Neopterygii</taxon>
        <taxon>Teleostei</taxon>
        <taxon>Neoteleostei</taxon>
        <taxon>Acanthomorphata</taxon>
        <taxon>Ovalentaria</taxon>
        <taxon>Atherinomorphae</taxon>
        <taxon>Cyprinodontiformes</taxon>
        <taxon>Goodeidae</taxon>
        <taxon>Ameca</taxon>
    </lineage>
</organism>
<name>A0ABV0ZMP5_9TELE</name>
<proteinExistence type="predicted"/>